<proteinExistence type="predicted"/>
<comment type="caution">
    <text evidence="2">The sequence shown here is derived from an EMBL/GenBank/DDBJ whole genome shotgun (WGS) entry which is preliminary data.</text>
</comment>
<keyword evidence="3" id="KW-1185">Reference proteome</keyword>
<dbReference type="InterPro" id="IPR051450">
    <property type="entry name" value="Gfo/Idh/MocA_Oxidoreductases"/>
</dbReference>
<dbReference type="GO" id="GO:0000166">
    <property type="term" value="F:nucleotide binding"/>
    <property type="evidence" value="ECO:0007669"/>
    <property type="project" value="InterPro"/>
</dbReference>
<dbReference type="PANTHER" id="PTHR43377:SF1">
    <property type="entry name" value="BILIVERDIN REDUCTASE A"/>
    <property type="match status" value="1"/>
</dbReference>
<dbReference type="SUPFAM" id="SSF55347">
    <property type="entry name" value="Glyceraldehyde-3-phosphate dehydrogenase-like, C-terminal domain"/>
    <property type="match status" value="1"/>
</dbReference>
<dbReference type="Proteomes" id="UP000293142">
    <property type="component" value="Unassembled WGS sequence"/>
</dbReference>
<dbReference type="OrthoDB" id="9772350at2"/>
<dbReference type="RefSeq" id="WP_131016953.1">
    <property type="nucleotide sequence ID" value="NZ_SIRE01000024.1"/>
</dbReference>
<sequence>MALSDTKISFGIVGGGWRTEFYLRVAAALPALFEASGIVVRDASKGSELERRFGVATFRSLEEMLELTKPSFVVVSVPWAVCPVIIRQLAERGIPVLSETPPAPDLEGLLALQDCSGVQVAEQYPFQPRHQAIDEIIRSGRLGEVSHVQVSVAHGYHGIALIRRWLGVGFDAAQMTAKRFSSPITAGPNRAGKPQRYEKTVSQQTIAWFEFNGKQAVFDFTGDQYFSWIRSSRILIRGDQGELANDTLRYLADFETPVQLDLKRVSAGENGNLEGQYLKGILCGEQWVYTNPFAPARLTDDELAVAETLQKMSEYVRGGPSFYPLAEASQDHYLNLLLNQAIETGETVTSAVQPWATRT</sequence>
<accession>A0A4Q9DHD3</accession>
<dbReference type="AlphaFoldDB" id="A0A4Q9DHD3"/>
<name>A0A4Q9DHD3_9BACL</name>
<dbReference type="PANTHER" id="PTHR43377">
    <property type="entry name" value="BILIVERDIN REDUCTASE A"/>
    <property type="match status" value="1"/>
</dbReference>
<evidence type="ECO:0000313" key="2">
    <source>
        <dbReference type="EMBL" id="TBL72386.1"/>
    </source>
</evidence>
<organism evidence="2 3">
    <name type="scientific">Paenibacillus thalictri</name>
    <dbReference type="NCBI Taxonomy" id="2527873"/>
    <lineage>
        <taxon>Bacteria</taxon>
        <taxon>Bacillati</taxon>
        <taxon>Bacillota</taxon>
        <taxon>Bacilli</taxon>
        <taxon>Bacillales</taxon>
        <taxon>Paenibacillaceae</taxon>
        <taxon>Paenibacillus</taxon>
    </lineage>
</organism>
<dbReference type="EMBL" id="SIRE01000024">
    <property type="protein sequence ID" value="TBL72386.1"/>
    <property type="molecule type" value="Genomic_DNA"/>
</dbReference>
<dbReference type="InterPro" id="IPR000683">
    <property type="entry name" value="Gfo/Idh/MocA-like_OxRdtase_N"/>
</dbReference>
<evidence type="ECO:0000313" key="3">
    <source>
        <dbReference type="Proteomes" id="UP000293142"/>
    </source>
</evidence>
<dbReference type="Gene3D" id="3.40.50.720">
    <property type="entry name" value="NAD(P)-binding Rossmann-like Domain"/>
    <property type="match status" value="1"/>
</dbReference>
<reference evidence="2 3" key="1">
    <citation type="submission" date="2019-02" db="EMBL/GenBank/DDBJ databases">
        <title>Paenibacillus sp. nov., isolated from surface-sterilized tissue of Thalictrum simplex L.</title>
        <authorList>
            <person name="Tuo L."/>
        </authorList>
    </citation>
    <scope>NUCLEOTIDE SEQUENCE [LARGE SCALE GENOMIC DNA]</scope>
    <source>
        <strain evidence="2 3">N2SHLJ1</strain>
    </source>
</reference>
<dbReference type="Pfam" id="PF01408">
    <property type="entry name" value="GFO_IDH_MocA"/>
    <property type="match status" value="1"/>
</dbReference>
<gene>
    <name evidence="2" type="ORF">EYB31_28785</name>
</gene>
<dbReference type="SUPFAM" id="SSF51735">
    <property type="entry name" value="NAD(P)-binding Rossmann-fold domains"/>
    <property type="match status" value="1"/>
</dbReference>
<feature type="domain" description="Gfo/Idh/MocA-like oxidoreductase N-terminal" evidence="1">
    <location>
        <begin position="9"/>
        <end position="114"/>
    </location>
</feature>
<dbReference type="InterPro" id="IPR036291">
    <property type="entry name" value="NAD(P)-bd_dom_sf"/>
</dbReference>
<evidence type="ECO:0000259" key="1">
    <source>
        <dbReference type="Pfam" id="PF01408"/>
    </source>
</evidence>
<dbReference type="Gene3D" id="3.30.360.10">
    <property type="entry name" value="Dihydrodipicolinate Reductase, domain 2"/>
    <property type="match status" value="1"/>
</dbReference>
<protein>
    <submittedName>
        <fullName evidence="2">Gfo/Idh/MocA family oxidoreductase</fullName>
    </submittedName>
</protein>